<evidence type="ECO:0000256" key="10">
    <source>
        <dbReference type="SAM" id="SignalP"/>
    </source>
</evidence>
<protein>
    <submittedName>
        <fullName evidence="12">Variant surface glycoprotein</fullName>
    </submittedName>
</protein>
<evidence type="ECO:0000256" key="4">
    <source>
        <dbReference type="ARBA" id="ARBA00022622"/>
    </source>
</evidence>
<evidence type="ECO:0000256" key="5">
    <source>
        <dbReference type="ARBA" id="ARBA00022729"/>
    </source>
</evidence>
<keyword evidence="5 10" id="KW-0732">Signal</keyword>
<comment type="function">
    <text evidence="1">VSG forms a coat on the surface of the parasite. The trypanosome evades the immune response of the host by expressing a series of antigenically distinct VSGs from an estimated 1000 VSG genes.</text>
</comment>
<keyword evidence="4" id="KW-0336">GPI-anchor</keyword>
<keyword evidence="8" id="KW-0449">Lipoprotein</keyword>
<keyword evidence="13" id="KW-1185">Reference proteome</keyword>
<dbReference type="VEuPathDB" id="TriTrypDB:TcIL3000_0_16100"/>
<feature type="region of interest" description="Disordered" evidence="9">
    <location>
        <begin position="291"/>
        <end position="319"/>
    </location>
</feature>
<keyword evidence="6" id="KW-0472">Membrane</keyword>
<evidence type="ECO:0000259" key="11">
    <source>
        <dbReference type="Pfam" id="PF13206"/>
    </source>
</evidence>
<dbReference type="GO" id="GO:0098552">
    <property type="term" value="C:side of membrane"/>
    <property type="evidence" value="ECO:0007669"/>
    <property type="project" value="UniProtKB-KW"/>
</dbReference>
<dbReference type="Pfam" id="PF13206">
    <property type="entry name" value="VSG_B"/>
    <property type="match status" value="2"/>
</dbReference>
<feature type="domain" description="Trypanosome variant surface glycoprotein B-type N-terminal" evidence="11">
    <location>
        <begin position="24"/>
        <end position="85"/>
    </location>
</feature>
<reference evidence="12 13" key="2">
    <citation type="journal article" date="2012" name="Proc. Natl. Acad. Sci. U.S.A.">
        <title>Antigenic diversity is generated by distinct evolutionary mechanisms in African trypanosome species.</title>
        <authorList>
            <person name="Jackson A.P."/>
            <person name="Berry A."/>
            <person name="Aslett M."/>
            <person name="Allison H.C."/>
            <person name="Burton P."/>
            <person name="Vavrova-Anderson J."/>
            <person name="Brown R."/>
            <person name="Browne H."/>
            <person name="Corton N."/>
            <person name="Hauser H."/>
            <person name="Gamble J."/>
            <person name="Gilderthorp R."/>
            <person name="Marcello L."/>
            <person name="McQuillan J."/>
            <person name="Otto T.D."/>
            <person name="Quail M.A."/>
            <person name="Sanders M.J."/>
            <person name="van Tonder A."/>
            <person name="Ginger M.L."/>
            <person name="Field M.C."/>
            <person name="Barry J.D."/>
            <person name="Hertz-Fowler C."/>
            <person name="Berriman M."/>
        </authorList>
    </citation>
    <scope>NUCLEOTIDE SEQUENCE [LARGE SCALE GENOMIC DNA]</scope>
    <source>
        <strain evidence="12 13">IL3000</strain>
    </source>
</reference>
<comment type="subcellular location">
    <subcellularLocation>
        <location evidence="2">Cell membrane</location>
        <topology evidence="2">Lipid-anchor</topology>
        <topology evidence="2">GPI-anchor</topology>
    </subcellularLocation>
</comment>
<name>F9WHB3_TRYCI</name>
<evidence type="ECO:0000256" key="3">
    <source>
        <dbReference type="ARBA" id="ARBA00022475"/>
    </source>
</evidence>
<organism evidence="12 13">
    <name type="scientific">Trypanosoma congolense (strain IL3000)</name>
    <dbReference type="NCBI Taxonomy" id="1068625"/>
    <lineage>
        <taxon>Eukaryota</taxon>
        <taxon>Discoba</taxon>
        <taxon>Euglenozoa</taxon>
        <taxon>Kinetoplastea</taxon>
        <taxon>Metakinetoplastina</taxon>
        <taxon>Trypanosomatida</taxon>
        <taxon>Trypanosomatidae</taxon>
        <taxon>Trypanosoma</taxon>
        <taxon>Nannomonas</taxon>
    </lineage>
</organism>
<evidence type="ECO:0000256" key="8">
    <source>
        <dbReference type="ARBA" id="ARBA00023288"/>
    </source>
</evidence>
<evidence type="ECO:0000313" key="13">
    <source>
        <dbReference type="Proteomes" id="UP000000702"/>
    </source>
</evidence>
<feature type="chain" id="PRO_5003390334" evidence="10">
    <location>
        <begin position="24"/>
        <end position="430"/>
    </location>
</feature>
<evidence type="ECO:0000256" key="2">
    <source>
        <dbReference type="ARBA" id="ARBA00004609"/>
    </source>
</evidence>
<accession>F9WHB3</accession>
<dbReference type="Proteomes" id="UP000000702">
    <property type="component" value="Unassembled WGS sequence"/>
</dbReference>
<reference evidence="13" key="1">
    <citation type="submission" date="2011-07" db="EMBL/GenBank/DDBJ databases">
        <title>Divergent evolution of antigenic variation in African trypanosomes.</title>
        <authorList>
            <person name="Jackson A.P."/>
            <person name="Berry A."/>
            <person name="Allison H.C."/>
            <person name="Burton P."/>
            <person name="Anderson J."/>
            <person name="Aslett M."/>
            <person name="Brown R."/>
            <person name="Corton N."/>
            <person name="Harris D."/>
            <person name="Hauser H."/>
            <person name="Gamble J."/>
            <person name="Gilderthorp R."/>
            <person name="McQuillan J."/>
            <person name="Quail M.A."/>
            <person name="Sanders M."/>
            <person name="Van Tonder A."/>
            <person name="Ginger M.L."/>
            <person name="Donelson J.E."/>
            <person name="Field M.C."/>
            <person name="Barry J.D."/>
            <person name="Berriman M."/>
            <person name="Hertz-Fowler C."/>
        </authorList>
    </citation>
    <scope>NUCLEOTIDE SEQUENCE [LARGE SCALE GENOMIC DNA]</scope>
    <source>
        <strain evidence="13">IL3000</strain>
    </source>
</reference>
<evidence type="ECO:0000256" key="6">
    <source>
        <dbReference type="ARBA" id="ARBA00023136"/>
    </source>
</evidence>
<evidence type="ECO:0000256" key="9">
    <source>
        <dbReference type="SAM" id="MobiDB-lite"/>
    </source>
</evidence>
<comment type="caution">
    <text evidence="12">The sequence shown here is derived from an EMBL/GenBank/DDBJ whole genome shotgun (WGS) entry which is preliminary data.</text>
</comment>
<dbReference type="EMBL" id="CAEQ01002408">
    <property type="protein sequence ID" value="CCD16704.1"/>
    <property type="molecule type" value="Genomic_DNA"/>
</dbReference>
<proteinExistence type="predicted"/>
<keyword evidence="7" id="KW-0325">Glycoprotein</keyword>
<dbReference type="InterPro" id="IPR025932">
    <property type="entry name" value="Trypano_VSG_B_N_dom"/>
</dbReference>
<evidence type="ECO:0000313" key="12">
    <source>
        <dbReference type="EMBL" id="CCD16704.1"/>
    </source>
</evidence>
<dbReference type="AlphaFoldDB" id="F9WHB3"/>
<keyword evidence="3" id="KW-1003">Cell membrane</keyword>
<evidence type="ECO:0000256" key="1">
    <source>
        <dbReference type="ARBA" id="ARBA00002523"/>
    </source>
</evidence>
<feature type="domain" description="Trypanosome variant surface glycoprotein B-type N-terminal" evidence="11">
    <location>
        <begin position="89"/>
        <end position="373"/>
    </location>
</feature>
<evidence type="ECO:0000256" key="7">
    <source>
        <dbReference type="ARBA" id="ARBA00023180"/>
    </source>
</evidence>
<dbReference type="GO" id="GO:0005886">
    <property type="term" value="C:plasma membrane"/>
    <property type="evidence" value="ECO:0007669"/>
    <property type="project" value="UniProtKB-SubCell"/>
</dbReference>
<gene>
    <name evidence="12" type="ORF">TCIL3000_0_16100</name>
</gene>
<sequence length="430" mass="47175">MPCFVIVLAVSFVICSLVKDAVAQGAQVQQVDNAEQFALLCRIYNVAKNPPINHVDLQDPFKIVEGIDAINASFADEKQPNEAEQVGNNSYAHVKPTTTREAAVAQVLERITQKAHSILEEIQKVNATRNIEKAKSEFSQVIFGEWMNESQLCEDTLKGLGERGNACGKPGAREKGTYAGKNLVVDFFCLCTMRADKEKEGIENVCGVKVGGKDDTHSWGASSPSGSSSMWASIKKGCGSLMHTHPKSTKEGYEAVGDFLKHLKAGGLYRWGTTSKVDGSNRKARMLGTGVETEGNHGRDLLCDGSRGKASPASGRSNGGKPVNHAGICIYYGEQAQWEDDIPWLTQLKTALASVEAANKQTATIQRSIEKLQMLQHRTEEIYETTKVISEIQNPVAPTNLQTAARRFTAYNTAWRYHYPFILPCLLLFF</sequence>
<feature type="signal peptide" evidence="10">
    <location>
        <begin position="1"/>
        <end position="23"/>
    </location>
</feature>